<keyword evidence="4" id="KW-0378">Hydrolase</keyword>
<dbReference type="PROSITE" id="PS00631">
    <property type="entry name" value="CYTOSOL_AP"/>
    <property type="match status" value="1"/>
</dbReference>
<dbReference type="NCBIfam" id="NF002073">
    <property type="entry name" value="PRK00913.1-2"/>
    <property type="match status" value="1"/>
</dbReference>
<comment type="caution">
    <text evidence="6">The sequence shown here is derived from an EMBL/GenBank/DDBJ whole genome shotgun (WGS) entry which is preliminary data.</text>
</comment>
<evidence type="ECO:0000256" key="3">
    <source>
        <dbReference type="ARBA" id="ARBA00022670"/>
    </source>
</evidence>
<evidence type="ECO:0000256" key="4">
    <source>
        <dbReference type="ARBA" id="ARBA00022801"/>
    </source>
</evidence>
<accession>A0A0F9CXZ1</accession>
<dbReference type="PANTHER" id="PTHR11963">
    <property type="entry name" value="LEUCINE AMINOPEPTIDASE-RELATED"/>
    <property type="match status" value="1"/>
</dbReference>
<keyword evidence="2" id="KW-0031">Aminopeptidase</keyword>
<dbReference type="GO" id="GO:0005737">
    <property type="term" value="C:cytoplasm"/>
    <property type="evidence" value="ECO:0007669"/>
    <property type="project" value="InterPro"/>
</dbReference>
<dbReference type="EMBL" id="LAZR01031274">
    <property type="protein sequence ID" value="KKL54223.1"/>
    <property type="molecule type" value="Genomic_DNA"/>
</dbReference>
<gene>
    <name evidence="6" type="ORF">LCGC14_2267550</name>
</gene>
<dbReference type="AlphaFoldDB" id="A0A0F9CXZ1"/>
<feature type="non-terminal residue" evidence="6">
    <location>
        <position position="1"/>
    </location>
</feature>
<dbReference type="GO" id="GO:0006508">
    <property type="term" value="P:proteolysis"/>
    <property type="evidence" value="ECO:0007669"/>
    <property type="project" value="UniProtKB-KW"/>
</dbReference>
<proteinExistence type="inferred from homology"/>
<dbReference type="GO" id="GO:0030145">
    <property type="term" value="F:manganese ion binding"/>
    <property type="evidence" value="ECO:0007669"/>
    <property type="project" value="InterPro"/>
</dbReference>
<evidence type="ECO:0000256" key="1">
    <source>
        <dbReference type="ARBA" id="ARBA00009528"/>
    </source>
</evidence>
<evidence type="ECO:0000259" key="5">
    <source>
        <dbReference type="PROSITE" id="PS00631"/>
    </source>
</evidence>
<organism evidence="6">
    <name type="scientific">marine sediment metagenome</name>
    <dbReference type="NCBI Taxonomy" id="412755"/>
    <lineage>
        <taxon>unclassified sequences</taxon>
        <taxon>metagenomes</taxon>
        <taxon>ecological metagenomes</taxon>
    </lineage>
</organism>
<evidence type="ECO:0000256" key="2">
    <source>
        <dbReference type="ARBA" id="ARBA00022438"/>
    </source>
</evidence>
<dbReference type="InterPro" id="IPR011356">
    <property type="entry name" value="Leucine_aapep/pepB"/>
</dbReference>
<feature type="domain" description="Cytosol aminopeptidase" evidence="5">
    <location>
        <begin position="197"/>
        <end position="204"/>
    </location>
</feature>
<dbReference type="PANTHER" id="PTHR11963:SF23">
    <property type="entry name" value="CYTOSOL AMINOPEPTIDASE"/>
    <property type="match status" value="1"/>
</dbReference>
<name>A0A0F9CXZ1_9ZZZZ</name>
<dbReference type="GO" id="GO:0070006">
    <property type="term" value="F:metalloaminopeptidase activity"/>
    <property type="evidence" value="ECO:0007669"/>
    <property type="project" value="InterPro"/>
</dbReference>
<dbReference type="Pfam" id="PF00883">
    <property type="entry name" value="Peptidase_M17"/>
    <property type="match status" value="1"/>
</dbReference>
<dbReference type="CDD" id="cd00433">
    <property type="entry name" value="Peptidase_M17"/>
    <property type="match status" value="1"/>
</dbReference>
<dbReference type="SUPFAM" id="SSF53187">
    <property type="entry name" value="Zn-dependent exopeptidases"/>
    <property type="match status" value="1"/>
</dbReference>
<protein>
    <recommendedName>
        <fullName evidence="5">Cytosol aminopeptidase domain-containing protein</fullName>
    </recommendedName>
</protein>
<dbReference type="InterPro" id="IPR000819">
    <property type="entry name" value="Peptidase_M17_C"/>
</dbReference>
<sequence>DRKQIDTVTLVEFEESKLKALKRGAERGRILGQGTNHARDMANEPANQLTPTLMAERAQSLAKDAGVECQVMERDEMEKMGMGALLGVAAGSAQPPKLIVLRYRGGDARDTIGLLGKGITFDSGGISIKPAGGMEQMKGDMSGGAAVISALWVLGKLKAPVNVTAIIPATENMPSGSATKPGDVLRAMNGRTIEVINTDAEGRLILADAICYARQEKLSPIIDVATLTGAMQIALGPGATGFMATDDTLAEALNKAGQATGERMWRFPLIDEYRESLKSTVADIKNTGSRYGGAISAAKFLHFFAEDSPWVHIDMAPTDSVDKDKGALVKGATGIPTRTLVNLMLSLAGKGK</sequence>
<dbReference type="PRINTS" id="PR00481">
    <property type="entry name" value="LAMNOPPTDASE"/>
</dbReference>
<reference evidence="6" key="1">
    <citation type="journal article" date="2015" name="Nature">
        <title>Complex archaea that bridge the gap between prokaryotes and eukaryotes.</title>
        <authorList>
            <person name="Spang A."/>
            <person name="Saw J.H."/>
            <person name="Jorgensen S.L."/>
            <person name="Zaremba-Niedzwiedzka K."/>
            <person name="Martijn J."/>
            <person name="Lind A.E."/>
            <person name="van Eijk R."/>
            <person name="Schleper C."/>
            <person name="Guy L."/>
            <person name="Ettema T.J."/>
        </authorList>
    </citation>
    <scope>NUCLEOTIDE SEQUENCE</scope>
</reference>
<dbReference type="Gene3D" id="3.40.630.10">
    <property type="entry name" value="Zn peptidases"/>
    <property type="match status" value="1"/>
</dbReference>
<evidence type="ECO:0000313" key="6">
    <source>
        <dbReference type="EMBL" id="KKL54223.1"/>
    </source>
</evidence>
<comment type="similarity">
    <text evidence="1">Belongs to the peptidase M17 family.</text>
</comment>
<keyword evidence="3" id="KW-0645">Protease</keyword>